<organism evidence="3 4">
    <name type="scientific">Brucella pseudogrignonensis</name>
    <dbReference type="NCBI Taxonomy" id="419475"/>
    <lineage>
        <taxon>Bacteria</taxon>
        <taxon>Pseudomonadati</taxon>
        <taxon>Pseudomonadota</taxon>
        <taxon>Alphaproteobacteria</taxon>
        <taxon>Hyphomicrobiales</taxon>
        <taxon>Brucellaceae</taxon>
        <taxon>Brucella/Ochrobactrum group</taxon>
        <taxon>Brucella</taxon>
    </lineage>
</organism>
<dbReference type="RefSeq" id="WP_171379570.1">
    <property type="nucleotide sequence ID" value="NZ_PKQI01000001.1"/>
</dbReference>
<comment type="caution">
    <text evidence="3">The sequence shown here is derived from an EMBL/GenBank/DDBJ whole genome shotgun (WGS) entry which is preliminary data.</text>
</comment>
<dbReference type="InterPro" id="IPR019949">
    <property type="entry name" value="CmoO-like"/>
</dbReference>
<keyword evidence="3" id="KW-0560">Oxidoreductase</keyword>
<accession>A0A7Y3T131</accession>
<feature type="domain" description="Luciferase-like" evidence="2">
    <location>
        <begin position="6"/>
        <end position="310"/>
    </location>
</feature>
<evidence type="ECO:0000313" key="4">
    <source>
        <dbReference type="Proteomes" id="UP000526233"/>
    </source>
</evidence>
<dbReference type="EMBL" id="PKQI01000001">
    <property type="protein sequence ID" value="NNV19089.1"/>
    <property type="molecule type" value="Genomic_DNA"/>
</dbReference>
<dbReference type="GO" id="GO:0016705">
    <property type="term" value="F:oxidoreductase activity, acting on paired donors, with incorporation or reduction of molecular oxygen"/>
    <property type="evidence" value="ECO:0007669"/>
    <property type="project" value="InterPro"/>
</dbReference>
<dbReference type="CDD" id="cd00347">
    <property type="entry name" value="Flavin_utilizing_monoxygenases"/>
    <property type="match status" value="2"/>
</dbReference>
<comment type="similarity">
    <text evidence="1">To bacterial alkanal monooxygenase alpha and beta chains.</text>
</comment>
<gene>
    <name evidence="3" type="ORF">EHE22_01430</name>
</gene>
<dbReference type="InterPro" id="IPR011251">
    <property type="entry name" value="Luciferase-like_dom"/>
</dbReference>
<proteinExistence type="predicted"/>
<dbReference type="PANTHER" id="PTHR30137">
    <property type="entry name" value="LUCIFERASE-LIKE MONOOXYGENASE"/>
    <property type="match status" value="1"/>
</dbReference>
<dbReference type="InterPro" id="IPR036661">
    <property type="entry name" value="Luciferase-like_sf"/>
</dbReference>
<dbReference type="Proteomes" id="UP000526233">
    <property type="component" value="Unassembled WGS sequence"/>
</dbReference>
<dbReference type="SUPFAM" id="SSF51679">
    <property type="entry name" value="Bacterial luciferase-like"/>
    <property type="match status" value="1"/>
</dbReference>
<evidence type="ECO:0000313" key="3">
    <source>
        <dbReference type="EMBL" id="NNV19089.1"/>
    </source>
</evidence>
<evidence type="ECO:0000256" key="1">
    <source>
        <dbReference type="ARBA" id="ARBA00007789"/>
    </source>
</evidence>
<dbReference type="NCBIfam" id="TIGR03558">
    <property type="entry name" value="oxido_grp_1"/>
    <property type="match status" value="1"/>
</dbReference>
<name>A0A7Y3T131_9HYPH</name>
<dbReference type="GO" id="GO:0005829">
    <property type="term" value="C:cytosol"/>
    <property type="evidence" value="ECO:0007669"/>
    <property type="project" value="TreeGrafter"/>
</dbReference>
<evidence type="ECO:0000259" key="2">
    <source>
        <dbReference type="Pfam" id="PF00296"/>
    </source>
</evidence>
<reference evidence="3 4" key="1">
    <citation type="submission" date="2018-11" db="EMBL/GenBank/DDBJ databases">
        <title>Genome sequencing and analysis.</title>
        <authorList>
            <person name="Huang Y.-T."/>
        </authorList>
    </citation>
    <scope>NUCLEOTIDE SEQUENCE [LARGE SCALE GENOMIC DNA]</scope>
    <source>
        <strain evidence="3 4">SHIN</strain>
    </source>
</reference>
<dbReference type="InterPro" id="IPR050766">
    <property type="entry name" value="Bact_Lucif_Oxidored"/>
</dbReference>
<dbReference type="Gene3D" id="3.20.20.30">
    <property type="entry name" value="Luciferase-like domain"/>
    <property type="match status" value="1"/>
</dbReference>
<dbReference type="PANTHER" id="PTHR30137:SF6">
    <property type="entry name" value="LUCIFERASE-LIKE MONOOXYGENASE"/>
    <property type="match status" value="1"/>
</dbReference>
<sequence length="343" mass="36601">MTPKLSIVDLGTVAPGTTAADALSDALATARQADALGYHRIWFAEHHGAVANASANPELLIAAAAAQTSGIRVGSGAVLLNHYSPFKVAEMFKQLEAMFPDRIDLGIGRATAGRVLDYALKRDRNAGPSNDHAAQVQEVLAWLHNAFPVDHPFAGEPLIPSVPHLPQTWLLGSSPSSANMAAQMGIGYTFAGFINPAAAANVLQSYRKMFTTTPFGSGSPQAMLGVNVTVGETLEEAAWLVSSVKGFYSQIGRGDYASPVPSCKQAMAALDADQRDEPTLITNGRWPRFVAGTPDQVRDTLDQMVRESGVGEVIVQDMIARVDDRHRSQALLAKAYGLTPRRQ</sequence>
<dbReference type="EC" id="1.-.-.-" evidence="3"/>
<protein>
    <submittedName>
        <fullName evidence="3">MsnO8 family LLM class oxidoreductase</fullName>
        <ecNumber evidence="3">1.-.-.-</ecNumber>
    </submittedName>
</protein>
<dbReference type="Pfam" id="PF00296">
    <property type="entry name" value="Bac_luciferase"/>
    <property type="match status" value="1"/>
</dbReference>
<dbReference type="AlphaFoldDB" id="A0A7Y3T131"/>